<evidence type="ECO:0000313" key="4">
    <source>
        <dbReference type="Proteomes" id="UP000471052"/>
    </source>
</evidence>
<dbReference type="Proteomes" id="UP000471052">
    <property type="component" value="Unassembled WGS sequence"/>
</dbReference>
<proteinExistence type="predicted"/>
<dbReference type="Pfam" id="PF13936">
    <property type="entry name" value="HTH_38"/>
    <property type="match status" value="1"/>
</dbReference>
<dbReference type="EMBL" id="VUNP01000007">
    <property type="protein sequence ID" value="MST53314.1"/>
    <property type="molecule type" value="Genomic_DNA"/>
</dbReference>
<dbReference type="Gene3D" id="3.30.420.10">
    <property type="entry name" value="Ribonuclease H-like superfamily/Ribonuclease H"/>
    <property type="match status" value="1"/>
</dbReference>
<dbReference type="InterPro" id="IPR053392">
    <property type="entry name" value="Transposase_IS30-like"/>
</dbReference>
<evidence type="ECO:0000256" key="1">
    <source>
        <dbReference type="ARBA" id="ARBA00023172"/>
    </source>
</evidence>
<reference evidence="3 4" key="1">
    <citation type="submission" date="2019-08" db="EMBL/GenBank/DDBJ databases">
        <title>In-depth cultivation of the pig gut microbiome towards novel bacterial diversity and tailored functional studies.</title>
        <authorList>
            <person name="Wylensek D."/>
            <person name="Hitch T.C.A."/>
            <person name="Clavel T."/>
        </authorList>
    </citation>
    <scope>NUCLEOTIDE SEQUENCE [LARGE SCALE GENOMIC DNA]</scope>
    <source>
        <strain evidence="3 4">BL-178-WT-3A</strain>
    </source>
</reference>
<dbReference type="NCBIfam" id="NF033563">
    <property type="entry name" value="transpos_IS30"/>
    <property type="match status" value="1"/>
</dbReference>
<evidence type="ECO:0000259" key="2">
    <source>
        <dbReference type="Pfam" id="PF13936"/>
    </source>
</evidence>
<dbReference type="InterPro" id="IPR012337">
    <property type="entry name" value="RNaseH-like_sf"/>
</dbReference>
<dbReference type="InterPro" id="IPR025246">
    <property type="entry name" value="IS30-like_HTH"/>
</dbReference>
<feature type="domain" description="Transposase IS30-like HTH" evidence="2">
    <location>
        <begin position="4"/>
        <end position="44"/>
    </location>
</feature>
<comment type="caution">
    <text evidence="3">The sequence shown here is derived from an EMBL/GenBank/DDBJ whole genome shotgun (WGS) entry which is preliminary data.</text>
</comment>
<dbReference type="SUPFAM" id="SSF53098">
    <property type="entry name" value="Ribonuclease H-like"/>
    <property type="match status" value="1"/>
</dbReference>
<dbReference type="PANTHER" id="PTHR10948">
    <property type="entry name" value="TRANSPOSASE"/>
    <property type="match status" value="1"/>
</dbReference>
<dbReference type="InterPro" id="IPR036397">
    <property type="entry name" value="RNaseH_sf"/>
</dbReference>
<dbReference type="OrthoDB" id="2207416at2"/>
<dbReference type="GO" id="GO:0005829">
    <property type="term" value="C:cytosol"/>
    <property type="evidence" value="ECO:0007669"/>
    <property type="project" value="TreeGrafter"/>
</dbReference>
<sequence length="429" mass="49510">MAKNAHLTFDERQTIQVSLRDNLKFKEIGEILGKDPSTISKEVRNHYKVVEKSTYNPCANRRTCKHYGDICKPCKKRWGQDCKKCDPPCYTHCPDFEEQVCLKIKKPPYVCNGCDTRQGCKLRRHLYEAKYAQNEYEAVRSESRQGFAISSEELKRIDGIITPLIRQGQSIHQICVNNVDLIMLDEKTIYNYIDAGLLSVCNGDLPRKVRYRIRKKKKPVRVDKKCHVGRTYEDFQEYMAANPDVSVVEMDSVEGRKGGKVFLTLFFQNCNLMLAFIRDANTARSVTDIFNQLYVLLGHEKFTELFPVIVTDRGSEFTDPLGIEFNGNGERRTRVFYCDPQRSDQKGGCEVCHEMIRRVLPKKSSFDNLIQEDVSLLMSHINSYTRKKLNDQSANQLFSFFYGEDTLAKLGIKVIPANEINLTPYLLKK</sequence>
<name>A0A6N7X4A2_STRAY</name>
<protein>
    <submittedName>
        <fullName evidence="3">IS30 family transposase</fullName>
    </submittedName>
</protein>
<gene>
    <name evidence="3" type="ORF">FYJ82_02505</name>
</gene>
<dbReference type="GO" id="GO:0003676">
    <property type="term" value="F:nucleic acid binding"/>
    <property type="evidence" value="ECO:0007669"/>
    <property type="project" value="InterPro"/>
</dbReference>
<keyword evidence="1" id="KW-0233">DNA recombination</keyword>
<dbReference type="InterPro" id="IPR051917">
    <property type="entry name" value="Transposase-Integrase"/>
</dbReference>
<organism evidence="3 4">
    <name type="scientific">Streptococcus alactolyticus</name>
    <dbReference type="NCBI Taxonomy" id="29389"/>
    <lineage>
        <taxon>Bacteria</taxon>
        <taxon>Bacillati</taxon>
        <taxon>Bacillota</taxon>
        <taxon>Bacilli</taxon>
        <taxon>Lactobacillales</taxon>
        <taxon>Streptococcaceae</taxon>
        <taxon>Streptococcus</taxon>
    </lineage>
</organism>
<dbReference type="GO" id="GO:0006310">
    <property type="term" value="P:DNA recombination"/>
    <property type="evidence" value="ECO:0007669"/>
    <property type="project" value="UniProtKB-KW"/>
</dbReference>
<accession>A0A6N7X4A2</accession>
<dbReference type="RefSeq" id="WP_154454495.1">
    <property type="nucleotide sequence ID" value="NZ_VUNP01000007.1"/>
</dbReference>
<dbReference type="PANTHER" id="PTHR10948:SF23">
    <property type="entry name" value="TRANSPOSASE INSI FOR INSERTION SEQUENCE ELEMENT IS30A-RELATED"/>
    <property type="match status" value="1"/>
</dbReference>
<evidence type="ECO:0000313" key="3">
    <source>
        <dbReference type="EMBL" id="MST53314.1"/>
    </source>
</evidence>
<dbReference type="GO" id="GO:0032196">
    <property type="term" value="P:transposition"/>
    <property type="evidence" value="ECO:0007669"/>
    <property type="project" value="TreeGrafter"/>
</dbReference>
<dbReference type="AlphaFoldDB" id="A0A6N7X4A2"/>
<dbReference type="GO" id="GO:0004803">
    <property type="term" value="F:transposase activity"/>
    <property type="evidence" value="ECO:0007669"/>
    <property type="project" value="TreeGrafter"/>
</dbReference>